<dbReference type="PANTHER" id="PTHR13544">
    <property type="entry name" value="SELENOPROTEIN T"/>
    <property type="match status" value="1"/>
</dbReference>
<name>A0A9D4TW97_CHLVU</name>
<sequence>MGRQAEALSPYLARVGIVVLPEQWQAMADKKTAILMSVWFIGNTIRNNLLNTGAFEVSYEGTPIFSKLDTGRMPNMAELIDGVAQALAGGPTQ</sequence>
<keyword evidence="1" id="KW-0732">Signal</keyword>
<evidence type="ECO:0000256" key="1">
    <source>
        <dbReference type="ARBA" id="ARBA00022729"/>
    </source>
</evidence>
<evidence type="ECO:0000313" key="4">
    <source>
        <dbReference type="Proteomes" id="UP001055712"/>
    </source>
</evidence>
<evidence type="ECO:0008006" key="5">
    <source>
        <dbReference type="Google" id="ProtNLM"/>
    </source>
</evidence>
<evidence type="ECO:0000256" key="2">
    <source>
        <dbReference type="ARBA" id="ARBA00023284"/>
    </source>
</evidence>
<dbReference type="InterPro" id="IPR011893">
    <property type="entry name" value="Selenoprotein_Rdx-typ"/>
</dbReference>
<dbReference type="GO" id="GO:0005789">
    <property type="term" value="C:endoplasmic reticulum membrane"/>
    <property type="evidence" value="ECO:0007669"/>
    <property type="project" value="TreeGrafter"/>
</dbReference>
<dbReference type="OrthoDB" id="60822at2759"/>
<dbReference type="Gene3D" id="3.40.30.10">
    <property type="entry name" value="Glutaredoxin"/>
    <property type="match status" value="1"/>
</dbReference>
<dbReference type="PANTHER" id="PTHR13544:SF0">
    <property type="entry name" value="THIOREDOXIN REDUCTASE-LIKE SELENOPROTEIN T"/>
    <property type="match status" value="1"/>
</dbReference>
<dbReference type="SUPFAM" id="SSF52833">
    <property type="entry name" value="Thioredoxin-like"/>
    <property type="match status" value="1"/>
</dbReference>
<protein>
    <recommendedName>
        <fullName evidence="5">Selenoprotein T</fullName>
    </recommendedName>
</protein>
<evidence type="ECO:0000313" key="3">
    <source>
        <dbReference type="EMBL" id="KAI3436161.1"/>
    </source>
</evidence>
<keyword evidence="4" id="KW-1185">Reference proteome</keyword>
<dbReference type="EMBL" id="SIDB01000002">
    <property type="protein sequence ID" value="KAI3436161.1"/>
    <property type="molecule type" value="Genomic_DNA"/>
</dbReference>
<accession>A0A9D4TW97</accession>
<proteinExistence type="predicted"/>
<dbReference type="Pfam" id="PF10262">
    <property type="entry name" value="Rdx"/>
    <property type="match status" value="1"/>
</dbReference>
<reference evidence="3" key="2">
    <citation type="submission" date="2020-11" db="EMBL/GenBank/DDBJ databases">
        <authorList>
            <person name="Cecchin M."/>
            <person name="Marcolungo L."/>
            <person name="Rossato M."/>
            <person name="Girolomoni L."/>
            <person name="Cosentino E."/>
            <person name="Cuine S."/>
            <person name="Li-Beisson Y."/>
            <person name="Delledonne M."/>
            <person name="Ballottari M."/>
        </authorList>
    </citation>
    <scope>NUCLEOTIDE SEQUENCE</scope>
    <source>
        <strain evidence="3">211/11P</strain>
        <tissue evidence="3">Whole cell</tissue>
    </source>
</reference>
<dbReference type="InterPro" id="IPR019389">
    <property type="entry name" value="Selenoprotein_T"/>
</dbReference>
<dbReference type="AlphaFoldDB" id="A0A9D4TW97"/>
<gene>
    <name evidence="3" type="ORF">D9Q98_002218</name>
</gene>
<dbReference type="InterPro" id="IPR036249">
    <property type="entry name" value="Thioredoxin-like_sf"/>
</dbReference>
<keyword evidence="2" id="KW-0676">Redox-active center</keyword>
<dbReference type="Proteomes" id="UP001055712">
    <property type="component" value="Unassembled WGS sequence"/>
</dbReference>
<comment type="caution">
    <text evidence="3">The sequence shown here is derived from an EMBL/GenBank/DDBJ whole genome shotgun (WGS) entry which is preliminary data.</text>
</comment>
<dbReference type="GO" id="GO:0004791">
    <property type="term" value="F:thioredoxin-disulfide reductase (NADPH) activity"/>
    <property type="evidence" value="ECO:0007669"/>
    <property type="project" value="TreeGrafter"/>
</dbReference>
<organism evidence="3 4">
    <name type="scientific">Chlorella vulgaris</name>
    <name type="common">Green alga</name>
    <dbReference type="NCBI Taxonomy" id="3077"/>
    <lineage>
        <taxon>Eukaryota</taxon>
        <taxon>Viridiplantae</taxon>
        <taxon>Chlorophyta</taxon>
        <taxon>core chlorophytes</taxon>
        <taxon>Trebouxiophyceae</taxon>
        <taxon>Chlorellales</taxon>
        <taxon>Chlorellaceae</taxon>
        <taxon>Chlorella clade</taxon>
        <taxon>Chlorella</taxon>
    </lineage>
</organism>
<dbReference type="GO" id="GO:0045454">
    <property type="term" value="P:cell redox homeostasis"/>
    <property type="evidence" value="ECO:0007669"/>
    <property type="project" value="TreeGrafter"/>
</dbReference>
<reference evidence="3" key="1">
    <citation type="journal article" date="2019" name="Plant J.">
        <title>Chlorella vulgaris genome assembly and annotation reveals the molecular basis for metabolic acclimation to high light conditions.</title>
        <authorList>
            <person name="Cecchin M."/>
            <person name="Marcolungo L."/>
            <person name="Rossato M."/>
            <person name="Girolomoni L."/>
            <person name="Cosentino E."/>
            <person name="Cuine S."/>
            <person name="Li-Beisson Y."/>
            <person name="Delledonne M."/>
            <person name="Ballottari M."/>
        </authorList>
    </citation>
    <scope>NUCLEOTIDE SEQUENCE</scope>
    <source>
        <strain evidence="3">211/11P</strain>
    </source>
</reference>